<feature type="domain" description="Ketopantoate reductase C-terminal" evidence="6">
    <location>
        <begin position="186"/>
        <end position="324"/>
    </location>
</feature>
<dbReference type="PANTHER" id="PTHR21708">
    <property type="entry name" value="PROBABLE 2-DEHYDROPANTOATE 2-REDUCTASE"/>
    <property type="match status" value="1"/>
</dbReference>
<dbReference type="Gene3D" id="3.40.50.720">
    <property type="entry name" value="NAD(P)-binding Rossmann-like Domain"/>
    <property type="match status" value="1"/>
</dbReference>
<dbReference type="InterPro" id="IPR013328">
    <property type="entry name" value="6PGD_dom2"/>
</dbReference>
<dbReference type="InterPro" id="IPR051402">
    <property type="entry name" value="KPR-Related"/>
</dbReference>
<dbReference type="Pfam" id="PF02558">
    <property type="entry name" value="ApbA"/>
    <property type="match status" value="1"/>
</dbReference>
<comment type="caution">
    <text evidence="7">The sequence shown here is derived from an EMBL/GenBank/DDBJ whole genome shotgun (WGS) entry which is preliminary data.</text>
</comment>
<keyword evidence="2 4" id="KW-0521">NADP</keyword>
<protein>
    <recommendedName>
        <fullName evidence="4">2-dehydropantoate 2-reductase</fullName>
        <ecNumber evidence="4">1.1.1.169</ecNumber>
    </recommendedName>
    <alternativeName>
        <fullName evidence="4">Ketopantoate reductase</fullName>
    </alternativeName>
</protein>
<dbReference type="GO" id="GO:0008677">
    <property type="term" value="F:2-dehydropantoate 2-reductase activity"/>
    <property type="evidence" value="ECO:0007669"/>
    <property type="project" value="UniProtKB-EC"/>
</dbReference>
<dbReference type="EMBL" id="JAEKNR010000240">
    <property type="protein sequence ID" value="MBJ7601269.1"/>
    <property type="molecule type" value="Genomic_DNA"/>
</dbReference>
<evidence type="ECO:0000256" key="4">
    <source>
        <dbReference type="RuleBase" id="RU362068"/>
    </source>
</evidence>
<dbReference type="AlphaFoldDB" id="A0A934K763"/>
<evidence type="ECO:0000256" key="3">
    <source>
        <dbReference type="ARBA" id="ARBA00023002"/>
    </source>
</evidence>
<dbReference type="InterPro" id="IPR013752">
    <property type="entry name" value="KPA_reductase"/>
</dbReference>
<dbReference type="InterPro" id="IPR008927">
    <property type="entry name" value="6-PGluconate_DH-like_C_sf"/>
</dbReference>
<organism evidence="7 8">
    <name type="scientific">Candidatus Nephthysia bennettiae</name>
    <dbReference type="NCBI Taxonomy" id="3127016"/>
    <lineage>
        <taxon>Bacteria</taxon>
        <taxon>Bacillati</taxon>
        <taxon>Candidatus Dormiibacterota</taxon>
        <taxon>Candidatus Dormibacteria</taxon>
        <taxon>Candidatus Dormibacterales</taxon>
        <taxon>Candidatus Dormibacteraceae</taxon>
        <taxon>Candidatus Nephthysia</taxon>
    </lineage>
</organism>
<dbReference type="RefSeq" id="WP_338205447.1">
    <property type="nucleotide sequence ID" value="NZ_JAEKNR010000240.1"/>
</dbReference>
<proteinExistence type="inferred from homology"/>
<comment type="function">
    <text evidence="4">Catalyzes the NADPH-dependent reduction of ketopantoate into pantoic acid.</text>
</comment>
<reference evidence="7" key="1">
    <citation type="submission" date="2020-10" db="EMBL/GenBank/DDBJ databases">
        <title>Ca. Dormibacterota MAGs.</title>
        <authorList>
            <person name="Montgomery K."/>
        </authorList>
    </citation>
    <scope>NUCLEOTIDE SEQUENCE [LARGE SCALE GENOMIC DNA]</scope>
    <source>
        <strain evidence="7">SC8812_S17_10</strain>
    </source>
</reference>
<comment type="pathway">
    <text evidence="4">Cofactor biosynthesis; (R)-pantothenate biosynthesis; (R)-pantoate from 3-methyl-2-oxobutanoate: step 2/2.</text>
</comment>
<evidence type="ECO:0000313" key="7">
    <source>
        <dbReference type="EMBL" id="MBJ7601269.1"/>
    </source>
</evidence>
<comment type="catalytic activity">
    <reaction evidence="4">
        <text>(R)-pantoate + NADP(+) = 2-dehydropantoate + NADPH + H(+)</text>
        <dbReference type="Rhea" id="RHEA:16233"/>
        <dbReference type="ChEBI" id="CHEBI:11561"/>
        <dbReference type="ChEBI" id="CHEBI:15378"/>
        <dbReference type="ChEBI" id="CHEBI:15980"/>
        <dbReference type="ChEBI" id="CHEBI:57783"/>
        <dbReference type="ChEBI" id="CHEBI:58349"/>
        <dbReference type="EC" id="1.1.1.169"/>
    </reaction>
</comment>
<dbReference type="NCBIfam" id="TIGR00745">
    <property type="entry name" value="apbA_panE"/>
    <property type="match status" value="1"/>
</dbReference>
<name>A0A934K763_9BACT</name>
<evidence type="ECO:0000259" key="5">
    <source>
        <dbReference type="Pfam" id="PF02558"/>
    </source>
</evidence>
<gene>
    <name evidence="7" type="ORF">JF922_24750</name>
</gene>
<dbReference type="InterPro" id="IPR013332">
    <property type="entry name" value="KPR_N"/>
</dbReference>
<accession>A0A934K763</accession>
<dbReference type="SUPFAM" id="SSF48179">
    <property type="entry name" value="6-phosphogluconate dehydrogenase C-terminal domain-like"/>
    <property type="match status" value="1"/>
</dbReference>
<dbReference type="Gene3D" id="1.10.1040.10">
    <property type="entry name" value="N-(1-d-carboxylethyl)-l-norvaline Dehydrogenase, domain 2"/>
    <property type="match status" value="1"/>
</dbReference>
<evidence type="ECO:0000256" key="1">
    <source>
        <dbReference type="ARBA" id="ARBA00007870"/>
    </source>
</evidence>
<dbReference type="InterPro" id="IPR036291">
    <property type="entry name" value="NAD(P)-bd_dom_sf"/>
</dbReference>
<keyword evidence="3 4" id="KW-0560">Oxidoreductase</keyword>
<evidence type="ECO:0000259" key="6">
    <source>
        <dbReference type="Pfam" id="PF08546"/>
    </source>
</evidence>
<dbReference type="EC" id="1.1.1.169" evidence="4"/>
<dbReference type="InterPro" id="IPR003710">
    <property type="entry name" value="ApbA"/>
</dbReference>
<dbReference type="SUPFAM" id="SSF51735">
    <property type="entry name" value="NAD(P)-binding Rossmann-fold domains"/>
    <property type="match status" value="1"/>
</dbReference>
<evidence type="ECO:0000256" key="2">
    <source>
        <dbReference type="ARBA" id="ARBA00022857"/>
    </source>
</evidence>
<keyword evidence="8" id="KW-1185">Reference proteome</keyword>
<dbReference type="PANTHER" id="PTHR21708:SF26">
    <property type="entry name" value="2-DEHYDROPANTOATE 2-REDUCTASE"/>
    <property type="match status" value="1"/>
</dbReference>
<keyword evidence="4" id="KW-0566">Pantothenate biosynthesis</keyword>
<sequence>MKSRLASGPRRPEVVIWGAGAIGGLVGAWLARAGVDVTLVDRDEEHVEAIRARGLLVDGIRGEFRVQVPVVLAAELREPVDLAFLCVKCLHTESALDELVPRLADGGRIVSLQNGLNEEVIARRIGRRRTLGCFINFGSDLLGPGHIRHGGEHPVYIGELDGARSESVEHVRALLANFCDTVITDNIWGYLWSKLCYASLLFGTAMVDAPVHDTVRQPEAGPVLLGLVREVIDVADAEGVRLERLADFWPDEFRDGDWRSAMKRTAAHYQGQLKTRTGVWRDLAVRHRRTEVDCQVGAAIRKGESLGIEMPLNRRLLELIHQLERGDRSMSLQNLSALTEK</sequence>
<dbReference type="Pfam" id="PF08546">
    <property type="entry name" value="ApbA_C"/>
    <property type="match status" value="1"/>
</dbReference>
<feature type="domain" description="Ketopantoate reductase N-terminal" evidence="5">
    <location>
        <begin position="14"/>
        <end position="161"/>
    </location>
</feature>
<dbReference type="Proteomes" id="UP000612893">
    <property type="component" value="Unassembled WGS sequence"/>
</dbReference>
<evidence type="ECO:0000313" key="8">
    <source>
        <dbReference type="Proteomes" id="UP000612893"/>
    </source>
</evidence>
<comment type="similarity">
    <text evidence="1 4">Belongs to the ketopantoate reductase family.</text>
</comment>
<dbReference type="GO" id="GO:0015940">
    <property type="term" value="P:pantothenate biosynthetic process"/>
    <property type="evidence" value="ECO:0007669"/>
    <property type="project" value="UniProtKB-KW"/>
</dbReference>